<dbReference type="InterPro" id="IPR055826">
    <property type="entry name" value="DUF7402"/>
</dbReference>
<name>A0AB73T554_9FIRM</name>
<evidence type="ECO:0000259" key="1">
    <source>
        <dbReference type="Pfam" id="PF24135"/>
    </source>
</evidence>
<gene>
    <name evidence="2" type="ORF">C7383_105279</name>
</gene>
<feature type="domain" description="DUF7402" evidence="1">
    <location>
        <begin position="134"/>
        <end position="237"/>
    </location>
</feature>
<comment type="caution">
    <text evidence="2">The sequence shown here is derived from an EMBL/GenBank/DDBJ whole genome shotgun (WGS) entry which is preliminary data.</text>
</comment>
<evidence type="ECO:0000313" key="2">
    <source>
        <dbReference type="EMBL" id="PWJ76242.1"/>
    </source>
</evidence>
<accession>A0AB73T554</accession>
<dbReference type="AlphaFoldDB" id="A0AB73T554"/>
<keyword evidence="3" id="KW-1185">Reference proteome</keyword>
<dbReference type="EMBL" id="QGGY01000005">
    <property type="protein sequence ID" value="PWJ76242.1"/>
    <property type="molecule type" value="Genomic_DNA"/>
</dbReference>
<organism evidence="2 3">
    <name type="scientific">Murimonas intestini</name>
    <dbReference type="NCBI Taxonomy" id="1337051"/>
    <lineage>
        <taxon>Bacteria</taxon>
        <taxon>Bacillati</taxon>
        <taxon>Bacillota</taxon>
        <taxon>Clostridia</taxon>
        <taxon>Lachnospirales</taxon>
        <taxon>Lachnospiraceae</taxon>
        <taxon>Murimonas</taxon>
    </lineage>
</organism>
<proteinExistence type="predicted"/>
<reference evidence="2 3" key="1">
    <citation type="submission" date="2018-05" db="EMBL/GenBank/DDBJ databases">
        <authorList>
            <person name="Goeker M."/>
            <person name="Huntemann M."/>
            <person name="Clum A."/>
            <person name="Pillay M."/>
            <person name="Palaniappan K."/>
            <person name="Varghese N."/>
            <person name="Mikhailova N."/>
            <person name="Stamatis D."/>
            <person name="Reddy T."/>
            <person name="Daum C."/>
            <person name="Shapiro N."/>
            <person name="Ivanova N."/>
            <person name="Kyrpides N."/>
            <person name="Woyke T."/>
        </authorList>
    </citation>
    <scope>NUCLEOTIDE SEQUENCE [LARGE SCALE GENOMIC DNA]</scope>
    <source>
        <strain evidence="2 3">DSM 26524</strain>
    </source>
</reference>
<sequence length="262" mass="29948">MAKISIKILNREGVLLREGCAEEEINLLYDAAYQEGDVIVAETDEKDAFYWLQLDDAKGSSLVYVKGDLQYEIPFGEKRINLSPKVFSGERHLIHMRKARPYEYQAYRNLALNVSDWHENTGSYPHASANVETRGESVFAAMNVIDGVTASDSHGRWPHESWGINRREDARLKLDFGRLVETDRIILYTRADFPHDNWWVKGTVTFSDGSSLELNLEKTGMAQEFTFEKRKIEWLTLGQLIKADDPSPFPALVQMEVWGSEA</sequence>
<dbReference type="Pfam" id="PF24135">
    <property type="entry name" value="DUF7402"/>
    <property type="match status" value="1"/>
</dbReference>
<dbReference type="Proteomes" id="UP000245412">
    <property type="component" value="Unassembled WGS sequence"/>
</dbReference>
<evidence type="ECO:0000313" key="3">
    <source>
        <dbReference type="Proteomes" id="UP000245412"/>
    </source>
</evidence>
<protein>
    <recommendedName>
        <fullName evidence="1">DUF7402 domain-containing protein</fullName>
    </recommendedName>
</protein>
<dbReference type="RefSeq" id="WP_109626298.1">
    <property type="nucleotide sequence ID" value="NZ_JANKBI010000003.1"/>
</dbReference>